<dbReference type="InterPro" id="IPR051362">
    <property type="entry name" value="WD_repeat_creC_regulators"/>
</dbReference>
<feature type="region of interest" description="Disordered" evidence="12">
    <location>
        <begin position="1"/>
        <end position="22"/>
    </location>
</feature>
<dbReference type="EMBL" id="CAJVCH010096232">
    <property type="protein sequence ID" value="CAG7723175.1"/>
    <property type="molecule type" value="Genomic_DNA"/>
</dbReference>
<dbReference type="InterPro" id="IPR028009">
    <property type="entry name" value="ESCO_Acetyltransf_dom"/>
</dbReference>
<dbReference type="Pfam" id="PF00400">
    <property type="entry name" value="WD40"/>
    <property type="match status" value="2"/>
</dbReference>
<evidence type="ECO:0000259" key="14">
    <source>
        <dbReference type="Pfam" id="PF13880"/>
    </source>
</evidence>
<evidence type="ECO:0000256" key="10">
    <source>
        <dbReference type="ARBA" id="ARBA00023315"/>
    </source>
</evidence>
<dbReference type="PROSITE" id="PS50082">
    <property type="entry name" value="WD_REPEATS_2"/>
    <property type="match status" value="1"/>
</dbReference>
<evidence type="ECO:0000313" key="16">
    <source>
        <dbReference type="Proteomes" id="UP000708208"/>
    </source>
</evidence>
<feature type="domain" description="N-acetyltransferase ESCO zinc-finger" evidence="13">
    <location>
        <begin position="890"/>
        <end position="929"/>
    </location>
</feature>
<feature type="region of interest" description="Disordered" evidence="12">
    <location>
        <begin position="821"/>
        <end position="840"/>
    </location>
</feature>
<evidence type="ECO:0000256" key="12">
    <source>
        <dbReference type="SAM" id="MobiDB-lite"/>
    </source>
</evidence>
<dbReference type="OrthoDB" id="3367at2759"/>
<keyword evidence="9" id="KW-0131">Cell cycle</keyword>
<feature type="compositionally biased region" description="Gly residues" evidence="12">
    <location>
        <begin position="1"/>
        <end position="13"/>
    </location>
</feature>
<evidence type="ECO:0000256" key="5">
    <source>
        <dbReference type="ARBA" id="ARBA00022737"/>
    </source>
</evidence>
<keyword evidence="5" id="KW-0677">Repeat</keyword>
<comment type="caution">
    <text evidence="15">The sequence shown here is derived from an EMBL/GenBank/DDBJ whole genome shotgun (WGS) entry which is preliminary data.</text>
</comment>
<dbReference type="Pfam" id="PF13880">
    <property type="entry name" value="Acetyltransf_13"/>
    <property type="match status" value="1"/>
</dbReference>
<dbReference type="GO" id="GO:0005634">
    <property type="term" value="C:nucleus"/>
    <property type="evidence" value="ECO:0007669"/>
    <property type="project" value="UniProtKB-SubCell"/>
</dbReference>
<dbReference type="PANTHER" id="PTHR14107:SF16">
    <property type="entry name" value="AT02583P"/>
    <property type="match status" value="1"/>
</dbReference>
<reference evidence="15" key="1">
    <citation type="submission" date="2021-06" db="EMBL/GenBank/DDBJ databases">
        <authorList>
            <person name="Hodson N. C."/>
            <person name="Mongue J. A."/>
            <person name="Jaron S. K."/>
        </authorList>
    </citation>
    <scope>NUCLEOTIDE SEQUENCE</scope>
</reference>
<evidence type="ECO:0000256" key="4">
    <source>
        <dbReference type="ARBA" id="ARBA00022723"/>
    </source>
</evidence>
<dbReference type="GO" id="GO:0008270">
    <property type="term" value="F:zinc ion binding"/>
    <property type="evidence" value="ECO:0007669"/>
    <property type="project" value="UniProtKB-KW"/>
</dbReference>
<feature type="compositionally biased region" description="Basic and acidic residues" evidence="12">
    <location>
        <begin position="660"/>
        <end position="669"/>
    </location>
</feature>
<evidence type="ECO:0008006" key="17">
    <source>
        <dbReference type="Google" id="ProtNLM"/>
    </source>
</evidence>
<keyword evidence="4" id="KW-0479">Metal-binding</keyword>
<keyword evidence="6" id="KW-0863">Zinc-finger</keyword>
<dbReference type="SMART" id="SM00320">
    <property type="entry name" value="WD40"/>
    <property type="match status" value="6"/>
</dbReference>
<feature type="region of interest" description="Disordered" evidence="12">
    <location>
        <begin position="503"/>
        <end position="545"/>
    </location>
</feature>
<evidence type="ECO:0000256" key="8">
    <source>
        <dbReference type="ARBA" id="ARBA00023242"/>
    </source>
</evidence>
<dbReference type="Proteomes" id="UP000708208">
    <property type="component" value="Unassembled WGS sequence"/>
</dbReference>
<evidence type="ECO:0000256" key="9">
    <source>
        <dbReference type="ARBA" id="ARBA00023306"/>
    </source>
</evidence>
<evidence type="ECO:0000256" key="3">
    <source>
        <dbReference type="ARBA" id="ARBA00022679"/>
    </source>
</evidence>
<keyword evidence="10" id="KW-0012">Acyltransferase</keyword>
<evidence type="ECO:0000256" key="7">
    <source>
        <dbReference type="ARBA" id="ARBA00022833"/>
    </source>
</evidence>
<accession>A0A8J2KA31</accession>
<keyword evidence="7" id="KW-0862">Zinc</keyword>
<keyword evidence="3" id="KW-0808">Transferase</keyword>
<organism evidence="15 16">
    <name type="scientific">Allacma fusca</name>
    <dbReference type="NCBI Taxonomy" id="39272"/>
    <lineage>
        <taxon>Eukaryota</taxon>
        <taxon>Metazoa</taxon>
        <taxon>Ecdysozoa</taxon>
        <taxon>Arthropoda</taxon>
        <taxon>Hexapoda</taxon>
        <taxon>Collembola</taxon>
        <taxon>Symphypleona</taxon>
        <taxon>Sminthuridae</taxon>
        <taxon>Allacma</taxon>
    </lineage>
</organism>
<keyword evidence="8" id="KW-0539">Nucleus</keyword>
<sequence length="1129" mass="123472">MASLGGGGEGGNGGRDELKSQFTTREGTYRLVSAVDFSRTSRPVTYVTNNTAPATGTSPPVRLSFVTIPGDLTLTGGDSNQSLSSPTTTLQQDLLNSQDEPNSDLLTTNHRFCFNMGKELLVYPFMGCRKVVDVNKPMDKRGYKGTNPTCHDFNPIAVTHQNLPLLIGFSGGQIQYVDSIFKEVNKLYNEERVIDKTRVTCIRWLPNSTTVFLVSHASGHMYLYNVDTACGTTSPHYQMAKHGPGYTVWNCKSKTPRNPVTRWTIGDGAINEFDFSPCGQFLAVVSQDGFLRIFRYDNLELIGLTRSYFGGLLCIGWSPDGSYVCVGGEDDLVTVWGFKERCVVARGQGHKSWVAAVAFDPFTTTYSSLEDDSVEGHRHTAECPTSGVFSCDSVHTSGVSCSSPGGGNSSDSVLNPSSPPPCGEPANSQNNGSSSSNNTIVKHRNNLNSSFLPRSSKTCESLRISTSESTTTRIPACYRLGSVGQDTQLCLWDLTEDVLKHFKNSQNQKGKSRPTSQVPSDPSPHSKFTSNSHPRNSDNVNNSCNVGGVRHNDLLLDSEVNLNHSGGITSEVTLNSSTTTSGTTNGNNSNSAGNTSSSAGTSSIPGGNNSTSAGNNSTSSGTNSIPTGNSNSTSNGPSHHSGGHSILSLRFGALSFGDKTGNKDKDHKRNFSLGSSSKVDKNGGNSKNAAGILGVNVNLLEDPIRIIGTQACPRLDECPLLEPLVCKKISHERLTSLTFREECIVTACQDGIVCTWARPGDVHNEPSNAFSHSRNKEHEGLPFLNIVTFLLPWSFSFFLHDTNQKNYLTKRVSRSKVWRMNTAEGTSPEQNQEMGKTSGSGSAELFPIFKKKFKPKENPLKTIQEAIQKSTPPRKRRSLLGKRETPGLTQMLIDAGQKQIGPILCGDCGLLYSPGDLQDEDLHRKAHARLENFHTITLWKNPKIVGNFIDGAYIVMVKKHSKESRHIMNRLQSFLEWIDSELCVLSDSEEINDSELLFLYLFPTKRKNSVRILGYAAVELLQKDKVIANSIDKPENYGLEANIPLQMGLTRLWADKIFRRKKIATRLVDAARFNSGIPACVVPKNKLGILEPSEDGRAFMQLINSINSQRKLGSVRRFLPFSILLYEDL</sequence>
<feature type="compositionally biased region" description="Polar residues" evidence="12">
    <location>
        <begin position="504"/>
        <end position="520"/>
    </location>
</feature>
<dbReference type="PANTHER" id="PTHR14107">
    <property type="entry name" value="WD REPEAT PROTEIN"/>
    <property type="match status" value="1"/>
</dbReference>
<feature type="domain" description="N-acetyltransferase ESCO acetyl-transferase" evidence="14">
    <location>
        <begin position="1045"/>
        <end position="1101"/>
    </location>
</feature>
<proteinExistence type="predicted"/>
<evidence type="ECO:0000256" key="1">
    <source>
        <dbReference type="ARBA" id="ARBA00004123"/>
    </source>
</evidence>
<feature type="region of interest" description="Disordered" evidence="12">
    <location>
        <begin position="567"/>
        <end position="644"/>
    </location>
</feature>
<feature type="compositionally biased region" description="Polar residues" evidence="12">
    <location>
        <begin position="823"/>
        <end position="840"/>
    </location>
</feature>
<feature type="compositionally biased region" description="Polar residues" evidence="12">
    <location>
        <begin position="401"/>
        <end position="416"/>
    </location>
</feature>
<gene>
    <name evidence="15" type="ORF">AFUS01_LOCUS12276</name>
</gene>
<dbReference type="AlphaFoldDB" id="A0A8J2KA31"/>
<keyword evidence="2 11" id="KW-0853">WD repeat</keyword>
<evidence type="ECO:0000259" key="13">
    <source>
        <dbReference type="Pfam" id="PF13878"/>
    </source>
</evidence>
<feature type="compositionally biased region" description="Low complexity" evidence="12">
    <location>
        <begin position="427"/>
        <end position="438"/>
    </location>
</feature>
<evidence type="ECO:0000256" key="2">
    <source>
        <dbReference type="ARBA" id="ARBA00022574"/>
    </source>
</evidence>
<keyword evidence="16" id="KW-1185">Reference proteome</keyword>
<dbReference type="InterPro" id="IPR028005">
    <property type="entry name" value="AcTrfase_ESCO_Znf_dom"/>
</dbReference>
<feature type="region of interest" description="Disordered" evidence="12">
    <location>
        <begin position="660"/>
        <end position="687"/>
    </location>
</feature>
<dbReference type="Pfam" id="PF13878">
    <property type="entry name" value="zf-C2H2_3"/>
    <property type="match status" value="1"/>
</dbReference>
<evidence type="ECO:0000256" key="11">
    <source>
        <dbReference type="PROSITE-ProRule" id="PRU00221"/>
    </source>
</evidence>
<evidence type="ECO:0000256" key="6">
    <source>
        <dbReference type="ARBA" id="ARBA00022771"/>
    </source>
</evidence>
<feature type="compositionally biased region" description="Polar residues" evidence="12">
    <location>
        <begin position="672"/>
        <end position="687"/>
    </location>
</feature>
<feature type="compositionally biased region" description="Polar residues" evidence="12">
    <location>
        <begin position="526"/>
        <end position="545"/>
    </location>
</feature>
<comment type="subcellular location">
    <subcellularLocation>
        <location evidence="1">Nucleus</location>
    </subcellularLocation>
</comment>
<feature type="compositionally biased region" description="Low complexity" evidence="12">
    <location>
        <begin position="575"/>
        <end position="644"/>
    </location>
</feature>
<evidence type="ECO:0000313" key="15">
    <source>
        <dbReference type="EMBL" id="CAG7723175.1"/>
    </source>
</evidence>
<name>A0A8J2KA31_9HEXA</name>
<feature type="region of interest" description="Disordered" evidence="12">
    <location>
        <begin position="401"/>
        <end position="452"/>
    </location>
</feature>
<dbReference type="InterPro" id="IPR001680">
    <property type="entry name" value="WD40_rpt"/>
</dbReference>
<feature type="repeat" description="WD" evidence="11">
    <location>
        <begin position="305"/>
        <end position="336"/>
    </location>
</feature>
<dbReference type="GO" id="GO:0016746">
    <property type="term" value="F:acyltransferase activity"/>
    <property type="evidence" value="ECO:0007669"/>
    <property type="project" value="UniProtKB-KW"/>
</dbReference>
<protein>
    <recommendedName>
        <fullName evidence="17">WD repeat-containing protein 20</fullName>
    </recommendedName>
</protein>